<dbReference type="GeneID" id="54357211"/>
<dbReference type="PANTHER" id="PTHR37534">
    <property type="entry name" value="TRANSCRIPTIONAL ACTIVATOR PROTEIN UGA3"/>
    <property type="match status" value="1"/>
</dbReference>
<evidence type="ECO:0000256" key="1">
    <source>
        <dbReference type="ARBA" id="ARBA00004123"/>
    </source>
</evidence>
<evidence type="ECO:0000256" key="2">
    <source>
        <dbReference type="ARBA" id="ARBA00023242"/>
    </source>
</evidence>
<dbReference type="PANTHER" id="PTHR37534:SF49">
    <property type="entry name" value="LYSINE BIOSYNTHESIS REGULATORY PROTEIN LYS14"/>
    <property type="match status" value="1"/>
</dbReference>
<dbReference type="SMART" id="SM00066">
    <property type="entry name" value="GAL4"/>
    <property type="match status" value="1"/>
</dbReference>
<dbReference type="GO" id="GO:0000976">
    <property type="term" value="F:transcription cis-regulatory region binding"/>
    <property type="evidence" value="ECO:0007669"/>
    <property type="project" value="TreeGrafter"/>
</dbReference>
<dbReference type="Pfam" id="PF11951">
    <property type="entry name" value="Fungal_trans_2"/>
    <property type="match status" value="1"/>
</dbReference>
<accession>A0A6J3M7Z6</accession>
<dbReference type="GO" id="GO:0008270">
    <property type="term" value="F:zinc ion binding"/>
    <property type="evidence" value="ECO:0007669"/>
    <property type="project" value="InterPro"/>
</dbReference>
<gene>
    <name evidence="6" type="ORF">K489DRAFT_176169</name>
</gene>
<organism evidence="6">
    <name type="scientific">Dissoconium aciculare CBS 342.82</name>
    <dbReference type="NCBI Taxonomy" id="1314786"/>
    <lineage>
        <taxon>Eukaryota</taxon>
        <taxon>Fungi</taxon>
        <taxon>Dikarya</taxon>
        <taxon>Ascomycota</taxon>
        <taxon>Pezizomycotina</taxon>
        <taxon>Dothideomycetes</taxon>
        <taxon>Dothideomycetidae</taxon>
        <taxon>Mycosphaerellales</taxon>
        <taxon>Dissoconiaceae</taxon>
        <taxon>Dissoconium</taxon>
    </lineage>
</organism>
<name>A0A6J3M7Z6_9PEZI</name>
<evidence type="ECO:0000313" key="5">
    <source>
        <dbReference type="Proteomes" id="UP000504637"/>
    </source>
</evidence>
<proteinExistence type="predicted"/>
<evidence type="ECO:0000256" key="3">
    <source>
        <dbReference type="SAM" id="MobiDB-lite"/>
    </source>
</evidence>
<dbReference type="GO" id="GO:0000981">
    <property type="term" value="F:DNA-binding transcription factor activity, RNA polymerase II-specific"/>
    <property type="evidence" value="ECO:0007669"/>
    <property type="project" value="InterPro"/>
</dbReference>
<feature type="domain" description="Zn(2)-C6 fungal-type" evidence="4">
    <location>
        <begin position="53"/>
        <end position="83"/>
    </location>
</feature>
<dbReference type="AlphaFoldDB" id="A0A6J3M7Z6"/>
<dbReference type="InterPro" id="IPR021858">
    <property type="entry name" value="Fun_TF"/>
</dbReference>
<protein>
    <recommendedName>
        <fullName evidence="4">Zn(2)-C6 fungal-type domain-containing protein</fullName>
    </recommendedName>
</protein>
<dbReference type="RefSeq" id="XP_033461217.1">
    <property type="nucleotide sequence ID" value="XM_033599412.1"/>
</dbReference>
<evidence type="ECO:0000259" key="4">
    <source>
        <dbReference type="PROSITE" id="PS50048"/>
    </source>
</evidence>
<keyword evidence="2" id="KW-0539">Nucleus</keyword>
<dbReference type="InterPro" id="IPR001138">
    <property type="entry name" value="Zn2Cys6_DnaBD"/>
</dbReference>
<dbReference type="GO" id="GO:0045944">
    <property type="term" value="P:positive regulation of transcription by RNA polymerase II"/>
    <property type="evidence" value="ECO:0007669"/>
    <property type="project" value="TreeGrafter"/>
</dbReference>
<feature type="compositionally biased region" description="Basic and acidic residues" evidence="3">
    <location>
        <begin position="1"/>
        <end position="15"/>
    </location>
</feature>
<dbReference type="PROSITE" id="PS00463">
    <property type="entry name" value="ZN2_CY6_FUNGAL_1"/>
    <property type="match status" value="1"/>
</dbReference>
<dbReference type="OrthoDB" id="3598904at2759"/>
<dbReference type="SUPFAM" id="SSF57701">
    <property type="entry name" value="Zn2/Cys6 DNA-binding domain"/>
    <property type="match status" value="1"/>
</dbReference>
<dbReference type="Pfam" id="PF00172">
    <property type="entry name" value="Zn_clus"/>
    <property type="match status" value="1"/>
</dbReference>
<dbReference type="GO" id="GO:0005634">
    <property type="term" value="C:nucleus"/>
    <property type="evidence" value="ECO:0007669"/>
    <property type="project" value="UniProtKB-SubCell"/>
</dbReference>
<reference evidence="6" key="1">
    <citation type="submission" date="2020-01" db="EMBL/GenBank/DDBJ databases">
        <authorList>
            <consortium name="DOE Joint Genome Institute"/>
            <person name="Haridas S."/>
            <person name="Albert R."/>
            <person name="Binder M."/>
            <person name="Bloem J."/>
            <person name="Labutti K."/>
            <person name="Salamov A."/>
            <person name="Andreopoulos B."/>
            <person name="Baker S.E."/>
            <person name="Barry K."/>
            <person name="Bills G."/>
            <person name="Bluhm B.H."/>
            <person name="Cannon C."/>
            <person name="Castanera R."/>
            <person name="Culley D.E."/>
            <person name="Daum C."/>
            <person name="Ezra D."/>
            <person name="Gonzalez J.B."/>
            <person name="Henrissat B."/>
            <person name="Kuo A."/>
            <person name="Liang C."/>
            <person name="Lipzen A."/>
            <person name="Lutzoni F."/>
            <person name="Magnuson J."/>
            <person name="Mondo S."/>
            <person name="Nolan M."/>
            <person name="Ohm R."/>
            <person name="Pangilinan J."/>
            <person name="Park H.-J."/>
            <person name="Ramirez L."/>
            <person name="Alfaro M."/>
            <person name="Sun H."/>
            <person name="Tritt A."/>
            <person name="Yoshinaga Y."/>
            <person name="Zwiers L.-H."/>
            <person name="Turgeon B.G."/>
            <person name="Goodwin S.B."/>
            <person name="Spatafora J.W."/>
            <person name="Crous P.W."/>
            <person name="Grigoriev I.V."/>
        </authorList>
    </citation>
    <scope>NUCLEOTIDE SEQUENCE</scope>
    <source>
        <strain evidence="6">CBS 342.82</strain>
    </source>
</reference>
<reference evidence="6" key="3">
    <citation type="submission" date="2025-08" db="UniProtKB">
        <authorList>
            <consortium name="RefSeq"/>
        </authorList>
    </citation>
    <scope>IDENTIFICATION</scope>
    <source>
        <strain evidence="6">CBS 342.82</strain>
    </source>
</reference>
<feature type="compositionally biased region" description="Polar residues" evidence="3">
    <location>
        <begin position="114"/>
        <end position="125"/>
    </location>
</feature>
<sequence>MQRHDDVGGDTHDNNSRIPFIAPQSPQPTSSRERRPTSVRGRHARLSHRSRQGCWTCRARKVKCDEAHPRCGPCTRLNRDCDWDQRWNFSDATLATQGKHPNVNTNGNAVWDSNVRSSLPLSPTRSADEVDDDPDFYVLTTDEDREKKAEQRPPGTYALVLTPRSFLRSSIPEYAAARIDDRTSADMFVFRGFEREVQPPLSSPPAHTAPNVVILDKFEDINLAPSSTWSIPESDRRESVSDATNASVKTEPLSEFNTAPSTPLLRSNDHLIHHFRGYIVPRLVQPLLSTVGPHQSSLADALEYEAHRFTPLYHAICAISALNLAYKGVSSLEEAMQHYHRALDAHTAASAPQNLLSDGIFFRHFLLLVYDICLATNTGADGEVAMWAEHLNQLRWLTTQRHAIGASGDSYAYTIWKIYELDMYACLLGCGNGNFVQTMINERILPAPELQIPMGTAVGLTSIGPTPFALNEMASFPAILGLHQIITAHVAQIAVTAQRFRTESQENEVAPPAMVARWQATTVQLRAAMNDAWLQAYPQQHVGLLDASPILAANLPERVRLMFENAVLLYDAATIYTRTSMYPAQGLMPIANRPATTADTDLRATRILTLASLQATNPVHRNIVFPIFIAGVATSAESNKSAAIELIGRLESTGIGRNTHRTKQLLSAVCEEQKRLVAVGGFIEEVEWLNIARTNKLDVVNCGL</sequence>
<dbReference type="Gene3D" id="4.10.240.10">
    <property type="entry name" value="Zn(2)-C6 fungal-type DNA-binding domain"/>
    <property type="match status" value="1"/>
</dbReference>
<feature type="region of interest" description="Disordered" evidence="3">
    <location>
        <begin position="96"/>
        <end position="135"/>
    </location>
</feature>
<reference evidence="6" key="2">
    <citation type="submission" date="2020-04" db="EMBL/GenBank/DDBJ databases">
        <authorList>
            <consortium name="NCBI Genome Project"/>
        </authorList>
    </citation>
    <scope>NUCLEOTIDE SEQUENCE</scope>
    <source>
        <strain evidence="6">CBS 342.82</strain>
    </source>
</reference>
<evidence type="ECO:0000313" key="6">
    <source>
        <dbReference type="RefSeq" id="XP_033461217.1"/>
    </source>
</evidence>
<dbReference type="InterPro" id="IPR036864">
    <property type="entry name" value="Zn2-C6_fun-type_DNA-bd_sf"/>
</dbReference>
<dbReference type="Proteomes" id="UP000504637">
    <property type="component" value="Unplaced"/>
</dbReference>
<feature type="region of interest" description="Disordered" evidence="3">
    <location>
        <begin position="229"/>
        <end position="254"/>
    </location>
</feature>
<comment type="subcellular location">
    <subcellularLocation>
        <location evidence="1">Nucleus</location>
    </subcellularLocation>
</comment>
<keyword evidence="5" id="KW-1185">Reference proteome</keyword>
<dbReference type="PROSITE" id="PS50048">
    <property type="entry name" value="ZN2_CY6_FUNGAL_2"/>
    <property type="match status" value="1"/>
</dbReference>
<dbReference type="CDD" id="cd00067">
    <property type="entry name" value="GAL4"/>
    <property type="match status" value="1"/>
</dbReference>
<feature type="region of interest" description="Disordered" evidence="3">
    <location>
        <begin position="1"/>
        <end position="45"/>
    </location>
</feature>